<feature type="compositionally biased region" description="Low complexity" evidence="1">
    <location>
        <begin position="168"/>
        <end position="183"/>
    </location>
</feature>
<feature type="region of interest" description="Disordered" evidence="1">
    <location>
        <begin position="1"/>
        <end position="24"/>
    </location>
</feature>
<gene>
    <name evidence="2" type="ORF">TWF481_005522</name>
</gene>
<name>A0AAV9WE16_9PEZI</name>
<keyword evidence="3" id="KW-1185">Reference proteome</keyword>
<feature type="compositionally biased region" description="Polar residues" evidence="1">
    <location>
        <begin position="11"/>
        <end position="20"/>
    </location>
</feature>
<accession>A0AAV9WE16</accession>
<dbReference type="Proteomes" id="UP001370758">
    <property type="component" value="Unassembled WGS sequence"/>
</dbReference>
<sequence>MSKRPAPQPPSATSQNSDATSRPRVKKTMIWHHGHCTRGFMVTDFHGDIGNIALRHGNIIKCCGLYWKANIIWVDTTQIDGVQSDVDFEEPYPIYKRYRSSTIDDIHVSIVARPLDRCTCSVNTPYTVPKPLTTVSPHPRPSRRESGGTVTSRYDTPSPTIQHKSPVIPNFPATINTTTPTATVKPEPQGYSTPPTRSSRGSRDSPVSGRLPLDRERTPTSRLSDGIESALGKLSLKRGKEKERGKESRSQSPEFWCIGDGDMSVQEGGRSPVYDQGKVEGCQHVYYCSFCGERNSVWSDRREA</sequence>
<feature type="compositionally biased region" description="Basic and acidic residues" evidence="1">
    <location>
        <begin position="238"/>
        <end position="249"/>
    </location>
</feature>
<dbReference type="AlphaFoldDB" id="A0AAV9WE16"/>
<dbReference type="EMBL" id="JAVHJL010000003">
    <property type="protein sequence ID" value="KAK6507072.1"/>
    <property type="molecule type" value="Genomic_DNA"/>
</dbReference>
<proteinExistence type="predicted"/>
<evidence type="ECO:0000313" key="2">
    <source>
        <dbReference type="EMBL" id="KAK6507072.1"/>
    </source>
</evidence>
<reference evidence="2 3" key="1">
    <citation type="submission" date="2023-08" db="EMBL/GenBank/DDBJ databases">
        <authorList>
            <person name="Palmer J.M."/>
        </authorList>
    </citation>
    <scope>NUCLEOTIDE SEQUENCE [LARGE SCALE GENOMIC DNA]</scope>
    <source>
        <strain evidence="2 3">TWF481</strain>
    </source>
</reference>
<feature type="region of interest" description="Disordered" evidence="1">
    <location>
        <begin position="129"/>
        <end position="260"/>
    </location>
</feature>
<feature type="compositionally biased region" description="Pro residues" evidence="1">
    <location>
        <begin position="1"/>
        <end position="10"/>
    </location>
</feature>
<evidence type="ECO:0000313" key="3">
    <source>
        <dbReference type="Proteomes" id="UP001370758"/>
    </source>
</evidence>
<evidence type="ECO:0000256" key="1">
    <source>
        <dbReference type="SAM" id="MobiDB-lite"/>
    </source>
</evidence>
<protein>
    <submittedName>
        <fullName evidence="2">Uncharacterized protein</fullName>
    </submittedName>
</protein>
<organism evidence="2 3">
    <name type="scientific">Arthrobotrys musiformis</name>
    <dbReference type="NCBI Taxonomy" id="47236"/>
    <lineage>
        <taxon>Eukaryota</taxon>
        <taxon>Fungi</taxon>
        <taxon>Dikarya</taxon>
        <taxon>Ascomycota</taxon>
        <taxon>Pezizomycotina</taxon>
        <taxon>Orbiliomycetes</taxon>
        <taxon>Orbiliales</taxon>
        <taxon>Orbiliaceae</taxon>
        <taxon>Arthrobotrys</taxon>
    </lineage>
</organism>
<feature type="compositionally biased region" description="Polar residues" evidence="1">
    <location>
        <begin position="148"/>
        <end position="163"/>
    </location>
</feature>
<comment type="caution">
    <text evidence="2">The sequence shown here is derived from an EMBL/GenBank/DDBJ whole genome shotgun (WGS) entry which is preliminary data.</text>
</comment>